<evidence type="ECO:0000256" key="9">
    <source>
        <dbReference type="RuleBase" id="RU365073"/>
    </source>
</evidence>
<evidence type="ECO:0000256" key="8">
    <source>
        <dbReference type="ARBA" id="ARBA00023242"/>
    </source>
</evidence>
<keyword evidence="3 9" id="KW-0813">Transport</keyword>
<gene>
    <name evidence="11" type="ORF">INT44_009367</name>
</gene>
<comment type="similarity">
    <text evidence="2 9">Belongs to the nucleoporin Nup85 family.</text>
</comment>
<dbReference type="EMBL" id="JAEPRA010000006">
    <property type="protein sequence ID" value="KAG2184352.1"/>
    <property type="molecule type" value="Genomic_DNA"/>
</dbReference>
<proteinExistence type="inferred from homology"/>
<dbReference type="GO" id="GO:0031965">
    <property type="term" value="C:nuclear membrane"/>
    <property type="evidence" value="ECO:0007669"/>
    <property type="project" value="UniProtKB-UniRule"/>
</dbReference>
<name>A0A8H7Q1T3_9FUNG</name>
<accession>A0A8H7Q1T3</accession>
<evidence type="ECO:0000256" key="4">
    <source>
        <dbReference type="ARBA" id="ARBA00022816"/>
    </source>
</evidence>
<dbReference type="PANTHER" id="PTHR13373">
    <property type="entry name" value="FROUNT PROTEIN-RELATED"/>
    <property type="match status" value="1"/>
</dbReference>
<dbReference type="Pfam" id="PF07575">
    <property type="entry name" value="Nucleopor_Nup85"/>
    <property type="match status" value="2"/>
</dbReference>
<keyword evidence="5 9" id="KW-0653">Protein transport</keyword>
<dbReference type="GO" id="GO:0045893">
    <property type="term" value="P:positive regulation of DNA-templated transcription"/>
    <property type="evidence" value="ECO:0007669"/>
    <property type="project" value="TreeGrafter"/>
</dbReference>
<evidence type="ECO:0000256" key="6">
    <source>
        <dbReference type="ARBA" id="ARBA00023010"/>
    </source>
</evidence>
<comment type="subunit">
    <text evidence="9">Component of the nuclear pore complex (NPC).</text>
</comment>
<evidence type="ECO:0000256" key="2">
    <source>
        <dbReference type="ARBA" id="ARBA00005573"/>
    </source>
</evidence>
<dbReference type="PANTHER" id="PTHR13373:SF21">
    <property type="entry name" value="NUCLEAR PORE COMPLEX PROTEIN NUP85"/>
    <property type="match status" value="1"/>
</dbReference>
<dbReference type="GO" id="GO:0006606">
    <property type="term" value="P:protein import into nucleus"/>
    <property type="evidence" value="ECO:0007669"/>
    <property type="project" value="TreeGrafter"/>
</dbReference>
<keyword evidence="12" id="KW-1185">Reference proteome</keyword>
<comment type="subcellular location">
    <subcellularLocation>
        <location evidence="1 9">Nucleus</location>
        <location evidence="1 9">Nuclear pore complex</location>
    </subcellularLocation>
</comment>
<evidence type="ECO:0000313" key="11">
    <source>
        <dbReference type="EMBL" id="KAG2184352.1"/>
    </source>
</evidence>
<dbReference type="OrthoDB" id="17644at2759"/>
<dbReference type="AlphaFoldDB" id="A0A8H7Q1T3"/>
<dbReference type="InterPro" id="IPR011502">
    <property type="entry name" value="Nucleoporin_Nup85"/>
</dbReference>
<organism evidence="11 12">
    <name type="scientific">Umbelopsis vinacea</name>
    <dbReference type="NCBI Taxonomy" id="44442"/>
    <lineage>
        <taxon>Eukaryota</taxon>
        <taxon>Fungi</taxon>
        <taxon>Fungi incertae sedis</taxon>
        <taxon>Mucoromycota</taxon>
        <taxon>Mucoromycotina</taxon>
        <taxon>Umbelopsidomycetes</taxon>
        <taxon>Umbelopsidales</taxon>
        <taxon>Umbelopsidaceae</taxon>
        <taxon>Umbelopsis</taxon>
    </lineage>
</organism>
<dbReference type="GO" id="GO:0017056">
    <property type="term" value="F:structural constituent of nuclear pore"/>
    <property type="evidence" value="ECO:0007669"/>
    <property type="project" value="TreeGrafter"/>
</dbReference>
<evidence type="ECO:0000313" key="12">
    <source>
        <dbReference type="Proteomes" id="UP000612746"/>
    </source>
</evidence>
<evidence type="ECO:0000256" key="3">
    <source>
        <dbReference type="ARBA" id="ARBA00022448"/>
    </source>
</evidence>
<comment type="function">
    <text evidence="9">Functions as a component of the nuclear pore complex (NPC).</text>
</comment>
<evidence type="ECO:0000256" key="7">
    <source>
        <dbReference type="ARBA" id="ARBA00023132"/>
    </source>
</evidence>
<reference evidence="11" key="1">
    <citation type="submission" date="2020-12" db="EMBL/GenBank/DDBJ databases">
        <title>Metabolic potential, ecology and presence of endohyphal bacteria is reflected in genomic diversity of Mucoromycotina.</title>
        <authorList>
            <person name="Muszewska A."/>
            <person name="Okrasinska A."/>
            <person name="Steczkiewicz K."/>
            <person name="Drgas O."/>
            <person name="Orlowska M."/>
            <person name="Perlinska-Lenart U."/>
            <person name="Aleksandrzak-Piekarczyk T."/>
            <person name="Szatraj K."/>
            <person name="Zielenkiewicz U."/>
            <person name="Pilsyk S."/>
            <person name="Malc E."/>
            <person name="Mieczkowski P."/>
            <person name="Kruszewska J.S."/>
            <person name="Biernat P."/>
            <person name="Pawlowska J."/>
        </authorList>
    </citation>
    <scope>NUCLEOTIDE SEQUENCE</scope>
    <source>
        <strain evidence="11">WA0000051536</strain>
    </source>
</reference>
<evidence type="ECO:0000256" key="10">
    <source>
        <dbReference type="SAM" id="MobiDB-lite"/>
    </source>
</evidence>
<keyword evidence="7 9" id="KW-0906">Nuclear pore complex</keyword>
<evidence type="ECO:0000256" key="1">
    <source>
        <dbReference type="ARBA" id="ARBA00004567"/>
    </source>
</evidence>
<keyword evidence="8 9" id="KW-0539">Nucleus</keyword>
<dbReference type="Proteomes" id="UP000612746">
    <property type="component" value="Unassembled WGS sequence"/>
</dbReference>
<sequence>MDSLKHDLDSALIPASGRLDMIDQPTTVIEFYRESFKIFESCQQYFGRAREANTKLNMLKIDDNNETEEMRRNVTKFAKRYSELISRLLTSEHISSEEKKLFEEAYSIWRLCEILYFPEDPISPIAPDLLSWLEMQDTDFVSEVEATIAQPIDDLENIPWDVIQRATIHGNLAAVSALLETITDTCPDFYRNMVFDVRQLIDDKPDLPTKANVAIIASYVRAWRIWDQGIQDKILALDPQWGEYEQHSENPEHGSQQSNDSDYEDDNESVGEKNNAAYRGDIDDSVDKLIRDHLIEILEIVNGNHDTIWRLSKDWLEGVIAIIIYAQPTIDRSDIGELISRNDGINSSTSPLMDIYHSFLSFDIPLGLSLCRPWWLTAHLDDLLKYTDLLNDQCEAEEASMDEYSKAEYARHLVERYQEWPLAIGYLSCCPTHGSEWISELVQTTKFTSAQMADDVYTLCSQKGIKEAAGSISAALADQLMVDKKYSEAIRHYLEADEIGKAEDASSKVLDEYLATGQIEMLKNIPQSEDCHTSNGCYWVLIEYNEFHRLYKQRGDYEKAAKVLSKIMNSQKTPMKFWPALLLDALVFLEGEEMYFDEEQTYKMMGCLEDLTMDEDKEQYLQSLKVRIKHVKADASDKDADSIVEMLRFALSRNLARSVSH</sequence>
<keyword evidence="6 9" id="KW-0811">Translocation</keyword>
<dbReference type="GO" id="GO:0031080">
    <property type="term" value="C:nuclear pore outer ring"/>
    <property type="evidence" value="ECO:0007669"/>
    <property type="project" value="TreeGrafter"/>
</dbReference>
<dbReference type="GO" id="GO:0006406">
    <property type="term" value="P:mRNA export from nucleus"/>
    <property type="evidence" value="ECO:0007669"/>
    <property type="project" value="TreeGrafter"/>
</dbReference>
<evidence type="ECO:0000256" key="5">
    <source>
        <dbReference type="ARBA" id="ARBA00022927"/>
    </source>
</evidence>
<protein>
    <recommendedName>
        <fullName evidence="9">Nuclear pore complex protein Nup85</fullName>
    </recommendedName>
</protein>
<keyword evidence="9" id="KW-0472">Membrane</keyword>
<keyword evidence="4 9" id="KW-0509">mRNA transport</keyword>
<comment type="caution">
    <text evidence="11">The sequence shown here is derived from an EMBL/GenBank/DDBJ whole genome shotgun (WGS) entry which is preliminary data.</text>
</comment>
<feature type="region of interest" description="Disordered" evidence="10">
    <location>
        <begin position="245"/>
        <end position="277"/>
    </location>
</feature>